<gene>
    <name evidence="6" type="ORF">COT95_02210</name>
</gene>
<keyword evidence="6" id="KW-0251">Elongation factor</keyword>
<feature type="domain" description="Transcription elongation factor GreA/GreB N-terminal" evidence="5">
    <location>
        <begin position="20"/>
        <end position="87"/>
    </location>
</feature>
<dbReference type="Gene3D" id="3.10.50.30">
    <property type="entry name" value="Transcription elongation factor, GreA/GreB, C-terminal domain"/>
    <property type="match status" value="1"/>
</dbReference>
<dbReference type="SUPFAM" id="SSF46557">
    <property type="entry name" value="GreA transcript cleavage protein, N-terminal domain"/>
    <property type="match status" value="1"/>
</dbReference>
<sequence length="164" mass="18431">MRLPTRRSEKDNLQPVDLHITQKKYDEISEKFIRLKKSRPRLADEVKRLAEMGDFSENAAYQIAKGKLRGLNRHMAEAEYMLNHAVIIAPQQNGLVELGSNVVVEINGKRKTYQILGSTETDPLSGVISHNSPIGAALLGKRAGEIAQVKLKDKIIEYQIIEIT</sequence>
<dbReference type="PANTHER" id="PTHR30437">
    <property type="entry name" value="TRANSCRIPTION ELONGATION FACTOR GREA"/>
    <property type="match status" value="1"/>
</dbReference>
<dbReference type="InterPro" id="IPR001437">
    <property type="entry name" value="Tscrpt_elong_fac_GreA/B_C"/>
</dbReference>
<comment type="similarity">
    <text evidence="1">Belongs to the GreA/GreB family.</text>
</comment>
<evidence type="ECO:0000259" key="5">
    <source>
        <dbReference type="Pfam" id="PF03449"/>
    </source>
</evidence>
<evidence type="ECO:0000256" key="3">
    <source>
        <dbReference type="ARBA" id="ARBA00023163"/>
    </source>
</evidence>
<proteinExistence type="inferred from homology"/>
<evidence type="ECO:0000256" key="1">
    <source>
        <dbReference type="ARBA" id="ARBA00008213"/>
    </source>
</evidence>
<dbReference type="GO" id="GO:0032784">
    <property type="term" value="P:regulation of DNA-templated transcription elongation"/>
    <property type="evidence" value="ECO:0007669"/>
    <property type="project" value="InterPro"/>
</dbReference>
<dbReference type="GO" id="GO:0003746">
    <property type="term" value="F:translation elongation factor activity"/>
    <property type="evidence" value="ECO:0007669"/>
    <property type="project" value="UniProtKB-KW"/>
</dbReference>
<feature type="domain" description="Transcription elongation factor GreA/GreB C-terminal" evidence="4">
    <location>
        <begin position="92"/>
        <end position="164"/>
    </location>
</feature>
<dbReference type="GO" id="GO:0070063">
    <property type="term" value="F:RNA polymerase binding"/>
    <property type="evidence" value="ECO:0007669"/>
    <property type="project" value="InterPro"/>
</dbReference>
<dbReference type="EMBL" id="PFAN01000110">
    <property type="protein sequence ID" value="PIR94796.1"/>
    <property type="molecule type" value="Genomic_DNA"/>
</dbReference>
<dbReference type="InterPro" id="IPR023459">
    <property type="entry name" value="Tscrpt_elong_fac_GreA/B_fam"/>
</dbReference>
<dbReference type="PROSITE" id="PS00830">
    <property type="entry name" value="GREAB_2"/>
    <property type="match status" value="1"/>
</dbReference>
<evidence type="ECO:0000259" key="4">
    <source>
        <dbReference type="Pfam" id="PF01272"/>
    </source>
</evidence>
<dbReference type="InterPro" id="IPR036805">
    <property type="entry name" value="Tscrpt_elong_fac_GreA/B_N_sf"/>
</dbReference>
<comment type="caution">
    <text evidence="6">The sequence shown here is derived from an EMBL/GenBank/DDBJ whole genome shotgun (WGS) entry which is preliminary data.</text>
</comment>
<evidence type="ECO:0000313" key="7">
    <source>
        <dbReference type="Proteomes" id="UP000228614"/>
    </source>
</evidence>
<name>A0A2H0V6R5_9BACT</name>
<dbReference type="Pfam" id="PF01272">
    <property type="entry name" value="GreA_GreB"/>
    <property type="match status" value="1"/>
</dbReference>
<evidence type="ECO:0000313" key="6">
    <source>
        <dbReference type="EMBL" id="PIR94796.1"/>
    </source>
</evidence>
<dbReference type="PANTHER" id="PTHR30437:SF4">
    <property type="entry name" value="TRANSCRIPTION ELONGATION FACTOR GREA"/>
    <property type="match status" value="1"/>
</dbReference>
<dbReference type="Pfam" id="PF03449">
    <property type="entry name" value="GreA_GreB_N"/>
    <property type="match status" value="1"/>
</dbReference>
<dbReference type="Gene3D" id="1.10.287.180">
    <property type="entry name" value="Transcription elongation factor, GreA/GreB, N-terminal domain"/>
    <property type="match status" value="1"/>
</dbReference>
<dbReference type="GO" id="GO:0003677">
    <property type="term" value="F:DNA binding"/>
    <property type="evidence" value="ECO:0007669"/>
    <property type="project" value="InterPro"/>
</dbReference>
<dbReference type="SUPFAM" id="SSF54534">
    <property type="entry name" value="FKBP-like"/>
    <property type="match status" value="1"/>
</dbReference>
<protein>
    <submittedName>
        <fullName evidence="6">Transcription elongation factor GreA</fullName>
    </submittedName>
</protein>
<organism evidence="6 7">
    <name type="scientific">Candidatus Falkowbacteria bacterium CG10_big_fil_rev_8_21_14_0_10_37_6</name>
    <dbReference type="NCBI Taxonomy" id="1974563"/>
    <lineage>
        <taxon>Bacteria</taxon>
        <taxon>Candidatus Falkowiibacteriota</taxon>
    </lineage>
</organism>
<keyword evidence="2" id="KW-0805">Transcription regulation</keyword>
<keyword evidence="6" id="KW-0648">Protein biosynthesis</keyword>
<dbReference type="GO" id="GO:0006354">
    <property type="term" value="P:DNA-templated transcription elongation"/>
    <property type="evidence" value="ECO:0007669"/>
    <property type="project" value="TreeGrafter"/>
</dbReference>
<dbReference type="Proteomes" id="UP000228614">
    <property type="component" value="Unassembled WGS sequence"/>
</dbReference>
<dbReference type="AlphaFoldDB" id="A0A2H0V6R5"/>
<accession>A0A2H0V6R5</accession>
<evidence type="ECO:0000256" key="2">
    <source>
        <dbReference type="ARBA" id="ARBA00023015"/>
    </source>
</evidence>
<dbReference type="PIRSF" id="PIRSF006092">
    <property type="entry name" value="GreA_GreB"/>
    <property type="match status" value="1"/>
</dbReference>
<reference evidence="7" key="1">
    <citation type="submission" date="2017-09" db="EMBL/GenBank/DDBJ databases">
        <title>Depth-based differentiation of microbial function through sediment-hosted aquifers and enrichment of novel symbionts in the deep terrestrial subsurface.</title>
        <authorList>
            <person name="Probst A.J."/>
            <person name="Ladd B."/>
            <person name="Jarett J.K."/>
            <person name="Geller-Mcgrath D.E."/>
            <person name="Sieber C.M.K."/>
            <person name="Emerson J.B."/>
            <person name="Anantharaman K."/>
            <person name="Thomas B.C."/>
            <person name="Malmstrom R."/>
            <person name="Stieglmeier M."/>
            <person name="Klingl A."/>
            <person name="Woyke T."/>
            <person name="Ryan C.M."/>
            <person name="Banfield J.F."/>
        </authorList>
    </citation>
    <scope>NUCLEOTIDE SEQUENCE [LARGE SCALE GENOMIC DNA]</scope>
</reference>
<dbReference type="InterPro" id="IPR022691">
    <property type="entry name" value="Tscrpt_elong_fac_GreA/B_N"/>
</dbReference>
<dbReference type="InterPro" id="IPR036953">
    <property type="entry name" value="GreA/GreB_C_sf"/>
</dbReference>
<keyword evidence="3" id="KW-0804">Transcription</keyword>
<dbReference type="InterPro" id="IPR018151">
    <property type="entry name" value="TF_GreA/GreB_CS"/>
</dbReference>